<dbReference type="SMART" id="SM00408">
    <property type="entry name" value="IGc2"/>
    <property type="match status" value="5"/>
</dbReference>
<reference evidence="35" key="1">
    <citation type="submission" date="2025-08" db="UniProtKB">
        <authorList>
            <consortium name="Ensembl"/>
        </authorList>
    </citation>
    <scope>IDENTIFICATION</scope>
</reference>
<dbReference type="EC" id="2.7.10.1" evidence="4"/>
<dbReference type="InterPro" id="IPR013098">
    <property type="entry name" value="Ig_I-set"/>
</dbReference>
<dbReference type="GO" id="GO:0019838">
    <property type="term" value="F:growth factor binding"/>
    <property type="evidence" value="ECO:0007669"/>
    <property type="project" value="TreeGrafter"/>
</dbReference>
<keyword evidence="14 27" id="KW-0547">Nucleotide-binding</keyword>
<dbReference type="Pfam" id="PF22854">
    <property type="entry name" value="VEGFR1-3_N_Ig-like"/>
    <property type="match status" value="1"/>
</dbReference>
<evidence type="ECO:0000256" key="13">
    <source>
        <dbReference type="ARBA" id="ARBA00022737"/>
    </source>
</evidence>
<dbReference type="GO" id="GO:0043235">
    <property type="term" value="C:receptor complex"/>
    <property type="evidence" value="ECO:0007669"/>
    <property type="project" value="TreeGrafter"/>
</dbReference>
<keyword evidence="21 30" id="KW-0675">Receptor</keyword>
<keyword evidence="24 30" id="KW-0393">Immunoglobulin domain</keyword>
<dbReference type="PROSITE" id="PS50835">
    <property type="entry name" value="IG_LIKE"/>
    <property type="match status" value="5"/>
</dbReference>
<keyword evidence="8" id="KW-0597">Phosphoprotein</keyword>
<dbReference type="InterPro" id="IPR000719">
    <property type="entry name" value="Prot_kinase_dom"/>
</dbReference>
<dbReference type="PANTHER" id="PTHR24416">
    <property type="entry name" value="TYROSINE-PROTEIN KINASE RECEPTOR"/>
    <property type="match status" value="1"/>
</dbReference>
<dbReference type="InterPro" id="IPR017441">
    <property type="entry name" value="Protein_kinase_ATP_BS"/>
</dbReference>
<dbReference type="GO" id="GO:0005634">
    <property type="term" value="C:nucleus"/>
    <property type="evidence" value="ECO:0007669"/>
    <property type="project" value="UniProtKB-SubCell"/>
</dbReference>
<evidence type="ECO:0000256" key="16">
    <source>
        <dbReference type="ARBA" id="ARBA00022840"/>
    </source>
</evidence>
<evidence type="ECO:0000256" key="8">
    <source>
        <dbReference type="ARBA" id="ARBA00022553"/>
    </source>
</evidence>
<dbReference type="SMART" id="SM00219">
    <property type="entry name" value="TyrKc"/>
    <property type="match status" value="1"/>
</dbReference>
<keyword evidence="22" id="KW-0325">Glycoprotein</keyword>
<dbReference type="InterPro" id="IPR007110">
    <property type="entry name" value="Ig-like_dom"/>
</dbReference>
<feature type="active site" description="Proton acceptor" evidence="26">
    <location>
        <position position="965"/>
    </location>
</feature>
<keyword evidence="7" id="KW-0963">Cytoplasm</keyword>
<dbReference type="InterPro" id="IPR020635">
    <property type="entry name" value="Tyr_kinase_cat_dom"/>
</dbReference>
<dbReference type="SUPFAM" id="SSF56112">
    <property type="entry name" value="Protein kinase-like (PK-like)"/>
    <property type="match status" value="1"/>
</dbReference>
<feature type="binding site" evidence="27">
    <location>
        <position position="969"/>
    </location>
    <ligand>
        <name>ATP</name>
        <dbReference type="ChEBI" id="CHEBI:30616"/>
    </ligand>
</feature>
<dbReference type="GO" id="GO:0004714">
    <property type="term" value="F:transmembrane receptor protein tyrosine kinase activity"/>
    <property type="evidence" value="ECO:0007669"/>
    <property type="project" value="UniProtKB-EC"/>
</dbReference>
<evidence type="ECO:0000256" key="26">
    <source>
        <dbReference type="PIRSR" id="PIRSR000615-1"/>
    </source>
</evidence>
<dbReference type="InterPro" id="IPR036179">
    <property type="entry name" value="Ig-like_dom_sf"/>
</dbReference>
<feature type="domain" description="Protein kinase" evidence="33">
    <location>
        <begin position="786"/>
        <end position="1101"/>
    </location>
</feature>
<organism evidence="35 36">
    <name type="scientific">Astyanax mexicanus</name>
    <name type="common">Blind cave fish</name>
    <name type="synonym">Astyanax fasciatus mexicanus</name>
    <dbReference type="NCBI Taxonomy" id="7994"/>
    <lineage>
        <taxon>Eukaryota</taxon>
        <taxon>Metazoa</taxon>
        <taxon>Chordata</taxon>
        <taxon>Craniata</taxon>
        <taxon>Vertebrata</taxon>
        <taxon>Euteleostomi</taxon>
        <taxon>Actinopterygii</taxon>
        <taxon>Neopterygii</taxon>
        <taxon>Teleostei</taxon>
        <taxon>Ostariophysi</taxon>
        <taxon>Characiformes</taxon>
        <taxon>Characoidei</taxon>
        <taxon>Acestrorhamphidae</taxon>
        <taxon>Acestrorhamphinae</taxon>
        <taxon>Astyanax</taxon>
    </lineage>
</organism>
<dbReference type="InterPro" id="IPR008266">
    <property type="entry name" value="Tyr_kinase_AS"/>
</dbReference>
<evidence type="ECO:0000256" key="22">
    <source>
        <dbReference type="ARBA" id="ARBA00023180"/>
    </source>
</evidence>
<dbReference type="FunFam" id="2.60.40.10:FF:000411">
    <property type="entry name" value="Vascular endothelial growth factor receptor 3"/>
    <property type="match status" value="1"/>
</dbReference>
<evidence type="ECO:0000256" key="4">
    <source>
        <dbReference type="ARBA" id="ARBA00011902"/>
    </source>
</evidence>
<dbReference type="InterPro" id="IPR003598">
    <property type="entry name" value="Ig_sub2"/>
</dbReference>
<feature type="binding site" evidence="28">
    <location>
        <position position="970"/>
    </location>
    <ligand>
        <name>Mg(2+)</name>
        <dbReference type="ChEBI" id="CHEBI:18420"/>
    </ligand>
</feature>
<proteinExistence type="inferred from homology"/>
<comment type="subcellular location">
    <subcellularLocation>
        <location evidence="2">Cell membrane</location>
        <topology evidence="2">Single-pass type I membrane protein</topology>
    </subcellularLocation>
    <subcellularLocation>
        <location evidence="3">Cytoplasm</location>
    </subcellularLocation>
    <subcellularLocation>
        <location evidence="30">Membrane</location>
        <topology evidence="30">Single-pass type I membrane protein</topology>
    </subcellularLocation>
    <subcellularLocation>
        <location evidence="1">Nucleus</location>
    </subcellularLocation>
</comment>
<feature type="domain" description="Ig-like" evidence="34">
    <location>
        <begin position="151"/>
        <end position="257"/>
    </location>
</feature>
<evidence type="ECO:0000256" key="10">
    <source>
        <dbReference type="ARBA" id="ARBA00022679"/>
    </source>
</evidence>
<evidence type="ECO:0000256" key="23">
    <source>
        <dbReference type="ARBA" id="ARBA00023242"/>
    </source>
</evidence>
<dbReference type="Pfam" id="PF22971">
    <property type="entry name" value="Ig_VEGFR-1-like_5th"/>
    <property type="match status" value="1"/>
</dbReference>
<evidence type="ECO:0000256" key="2">
    <source>
        <dbReference type="ARBA" id="ARBA00004251"/>
    </source>
</evidence>
<keyword evidence="13" id="KW-0677">Repeat</keyword>
<dbReference type="GO" id="GO:0005737">
    <property type="term" value="C:cytoplasm"/>
    <property type="evidence" value="ECO:0007669"/>
    <property type="project" value="UniProtKB-SubCell"/>
</dbReference>
<feature type="domain" description="Ig-like" evidence="34">
    <location>
        <begin position="362"/>
        <end position="399"/>
    </location>
</feature>
<keyword evidence="20" id="KW-1015">Disulfide bond</keyword>
<dbReference type="InterPro" id="IPR013783">
    <property type="entry name" value="Ig-like_fold"/>
</dbReference>
<keyword evidence="28" id="KW-0479">Metal-binding</keyword>
<dbReference type="Pfam" id="PF13927">
    <property type="entry name" value="Ig_3"/>
    <property type="match status" value="1"/>
</dbReference>
<dbReference type="InterPro" id="IPR050122">
    <property type="entry name" value="RTK"/>
</dbReference>
<feature type="binding site" evidence="27">
    <location>
        <begin position="793"/>
        <end position="800"/>
    </location>
    <ligand>
        <name>ATP</name>
        <dbReference type="ChEBI" id="CHEBI:30616"/>
    </ligand>
</feature>
<evidence type="ECO:0000256" key="3">
    <source>
        <dbReference type="ARBA" id="ARBA00004496"/>
    </source>
</evidence>
<dbReference type="Gene3D" id="2.60.40.10">
    <property type="entry name" value="Immunoglobulins"/>
    <property type="match status" value="6"/>
</dbReference>
<dbReference type="PROSITE" id="PS50011">
    <property type="entry name" value="PROTEIN_KINASE_DOM"/>
    <property type="match status" value="1"/>
</dbReference>
<dbReference type="SMART" id="SM00409">
    <property type="entry name" value="IG"/>
    <property type="match status" value="6"/>
</dbReference>
<evidence type="ECO:0000256" key="24">
    <source>
        <dbReference type="ARBA" id="ARBA00023319"/>
    </source>
</evidence>
<keyword evidence="19" id="KW-0829">Tyrosine-protein kinase</keyword>
<protein>
    <recommendedName>
        <fullName evidence="5">Vascular endothelial growth factor receptor 3</fullName>
        <ecNumber evidence="4">2.7.10.1</ecNumber>
    </recommendedName>
</protein>
<keyword evidence="12" id="KW-0732">Signal</keyword>
<dbReference type="GO" id="GO:0001525">
    <property type="term" value="P:angiogenesis"/>
    <property type="evidence" value="ECO:0007669"/>
    <property type="project" value="UniProtKB-KW"/>
</dbReference>
<evidence type="ECO:0000313" key="35">
    <source>
        <dbReference type="Ensembl" id="ENSAMXP00005008132.1"/>
    </source>
</evidence>
<evidence type="ECO:0000256" key="18">
    <source>
        <dbReference type="ARBA" id="ARBA00023136"/>
    </source>
</evidence>
<dbReference type="PROSITE" id="PS00240">
    <property type="entry name" value="RECEPTOR_TYR_KIN_III"/>
    <property type="match status" value="1"/>
</dbReference>
<dbReference type="InterPro" id="IPR041348">
    <property type="entry name" value="VEGFR-2_TMD"/>
</dbReference>
<evidence type="ECO:0000256" key="29">
    <source>
        <dbReference type="PROSITE-ProRule" id="PRU10141"/>
    </source>
</evidence>
<evidence type="ECO:0000256" key="6">
    <source>
        <dbReference type="ARBA" id="ARBA00022475"/>
    </source>
</evidence>
<feature type="binding site" evidence="27 29">
    <location>
        <position position="820"/>
    </location>
    <ligand>
        <name>ATP</name>
        <dbReference type="ChEBI" id="CHEBI:30616"/>
    </ligand>
</feature>
<evidence type="ECO:0000256" key="1">
    <source>
        <dbReference type="ARBA" id="ARBA00004123"/>
    </source>
</evidence>
<feature type="domain" description="Ig-like" evidence="34">
    <location>
        <begin position="25"/>
        <end position="116"/>
    </location>
</feature>
<name>A0A8B9J7H0_ASTMX</name>
<keyword evidence="18 32" id="KW-0472">Membrane</keyword>
<dbReference type="InterPro" id="IPR003599">
    <property type="entry name" value="Ig_sub"/>
</dbReference>
<dbReference type="FunFam" id="3.30.200.20:FF:000041">
    <property type="entry name" value="Vascular endothelial growth factor receptor 2"/>
    <property type="match status" value="1"/>
</dbReference>
<evidence type="ECO:0000256" key="21">
    <source>
        <dbReference type="ARBA" id="ARBA00023170"/>
    </source>
</evidence>
<keyword evidence="17 32" id="KW-1133">Transmembrane helix</keyword>
<evidence type="ECO:0000256" key="19">
    <source>
        <dbReference type="ARBA" id="ARBA00023137"/>
    </source>
</evidence>
<dbReference type="PANTHER" id="PTHR24416:SF49">
    <property type="entry name" value="VASCULAR ENDOTHELIAL GROWTH FACTOR RECEPTOR 3"/>
    <property type="match status" value="1"/>
</dbReference>
<evidence type="ECO:0000256" key="7">
    <source>
        <dbReference type="ARBA" id="ARBA00022490"/>
    </source>
</evidence>
<keyword evidence="6" id="KW-1003">Cell membrane</keyword>
<feature type="transmembrane region" description="Helical" evidence="32">
    <location>
        <begin position="717"/>
        <end position="741"/>
    </location>
</feature>
<dbReference type="GO" id="GO:0048010">
    <property type="term" value="P:vascular endothelial growth factor receptor signaling pathway"/>
    <property type="evidence" value="ECO:0007669"/>
    <property type="project" value="TreeGrafter"/>
</dbReference>
<dbReference type="Pfam" id="PF07714">
    <property type="entry name" value="PK_Tyr_Ser-Thr"/>
    <property type="match status" value="1"/>
</dbReference>
<dbReference type="InterPro" id="IPR055229">
    <property type="entry name" value="VEGFR1-3_5th"/>
</dbReference>
<evidence type="ECO:0000313" key="36">
    <source>
        <dbReference type="Proteomes" id="UP000694621"/>
    </source>
</evidence>
<dbReference type="Pfam" id="PF07679">
    <property type="entry name" value="I-set"/>
    <property type="match status" value="2"/>
</dbReference>
<evidence type="ECO:0000256" key="20">
    <source>
        <dbReference type="ARBA" id="ARBA00023157"/>
    </source>
</evidence>
<evidence type="ECO:0000256" key="27">
    <source>
        <dbReference type="PIRSR" id="PIRSR000615-2"/>
    </source>
</evidence>
<keyword evidence="16 27" id="KW-0067">ATP-binding</keyword>
<dbReference type="GO" id="GO:0046872">
    <property type="term" value="F:metal ion binding"/>
    <property type="evidence" value="ECO:0007669"/>
    <property type="project" value="UniProtKB-KW"/>
</dbReference>
<dbReference type="Ensembl" id="ENSAMXT00005009123.1">
    <property type="protein sequence ID" value="ENSAMXP00005008132.1"/>
    <property type="gene ID" value="ENSAMXG00005004319.1"/>
</dbReference>
<evidence type="ECO:0000256" key="30">
    <source>
        <dbReference type="RuleBase" id="RU000311"/>
    </source>
</evidence>
<feature type="binding site" evidence="28">
    <location>
        <position position="983"/>
    </location>
    <ligand>
        <name>Mg(2+)</name>
        <dbReference type="ChEBI" id="CHEBI:18420"/>
    </ligand>
</feature>
<dbReference type="PROSITE" id="PS00107">
    <property type="entry name" value="PROTEIN_KINASE_ATP"/>
    <property type="match status" value="1"/>
</dbReference>
<feature type="domain" description="Ig-like" evidence="34">
    <location>
        <begin position="504"/>
        <end position="598"/>
    </location>
</feature>
<evidence type="ECO:0000256" key="5">
    <source>
        <dbReference type="ARBA" id="ARBA00022258"/>
    </source>
</evidence>
<dbReference type="Gene3D" id="3.30.200.20">
    <property type="entry name" value="Phosphorylase Kinase, domain 1"/>
    <property type="match status" value="1"/>
</dbReference>
<evidence type="ECO:0000256" key="12">
    <source>
        <dbReference type="ARBA" id="ARBA00022729"/>
    </source>
</evidence>
<evidence type="ECO:0000256" key="14">
    <source>
        <dbReference type="ARBA" id="ARBA00022741"/>
    </source>
</evidence>
<dbReference type="PROSITE" id="PS00109">
    <property type="entry name" value="PROTEIN_KINASE_TYR"/>
    <property type="match status" value="1"/>
</dbReference>
<evidence type="ECO:0000256" key="15">
    <source>
        <dbReference type="ARBA" id="ARBA00022777"/>
    </source>
</evidence>
<dbReference type="FunFam" id="2.60.40.10:FF:000247">
    <property type="entry name" value="Vascular endothelial growth factor receptor 3"/>
    <property type="match status" value="1"/>
</dbReference>
<evidence type="ECO:0000256" key="11">
    <source>
        <dbReference type="ARBA" id="ARBA00022692"/>
    </source>
</evidence>
<keyword evidence="9" id="KW-0037">Angiogenesis</keyword>
<dbReference type="GO" id="GO:0030335">
    <property type="term" value="P:positive regulation of cell migration"/>
    <property type="evidence" value="ECO:0007669"/>
    <property type="project" value="TreeGrafter"/>
</dbReference>
<dbReference type="GO" id="GO:0005524">
    <property type="term" value="F:ATP binding"/>
    <property type="evidence" value="ECO:0007669"/>
    <property type="project" value="UniProtKB-UniRule"/>
</dbReference>
<feature type="region of interest" description="Disordered" evidence="31">
    <location>
        <begin position="1108"/>
        <end position="1135"/>
    </location>
</feature>
<feature type="domain" description="Ig-like" evidence="34">
    <location>
        <begin position="619"/>
        <end position="705"/>
    </location>
</feature>
<dbReference type="InterPro" id="IPR011009">
    <property type="entry name" value="Kinase-like_dom_sf"/>
</dbReference>
<comment type="similarity">
    <text evidence="30">Belongs to the protein kinase superfamily. Tyr protein kinase family. CSF-1/PDGF receptor subfamily.</text>
</comment>
<accession>A0A8B9J7H0</accession>
<dbReference type="CDD" id="cd00096">
    <property type="entry name" value="Ig"/>
    <property type="match status" value="1"/>
</dbReference>
<dbReference type="InterPro" id="IPR001824">
    <property type="entry name" value="Tyr_kinase_rcpt_3_CS"/>
</dbReference>
<feature type="compositionally biased region" description="Low complexity" evidence="31">
    <location>
        <begin position="1114"/>
        <end position="1127"/>
    </location>
</feature>
<dbReference type="InterPro" id="IPR001245">
    <property type="entry name" value="Ser-Thr/Tyr_kinase_cat_dom"/>
</dbReference>
<keyword evidence="10" id="KW-0808">Transferase</keyword>
<keyword evidence="28" id="KW-0460">Magnesium</keyword>
<comment type="catalytic activity">
    <reaction evidence="25">
        <text>L-tyrosyl-[protein] + ATP = O-phospho-L-tyrosyl-[protein] + ADP + H(+)</text>
        <dbReference type="Rhea" id="RHEA:10596"/>
        <dbReference type="Rhea" id="RHEA-COMP:10136"/>
        <dbReference type="Rhea" id="RHEA-COMP:20101"/>
        <dbReference type="ChEBI" id="CHEBI:15378"/>
        <dbReference type="ChEBI" id="CHEBI:30616"/>
        <dbReference type="ChEBI" id="CHEBI:46858"/>
        <dbReference type="ChEBI" id="CHEBI:61978"/>
        <dbReference type="ChEBI" id="CHEBI:456216"/>
        <dbReference type="EC" id="2.7.10.1"/>
    </reaction>
</comment>
<dbReference type="SUPFAM" id="SSF48726">
    <property type="entry name" value="Immunoglobulin"/>
    <property type="match status" value="5"/>
</dbReference>
<dbReference type="Gene3D" id="1.10.510.10">
    <property type="entry name" value="Transferase(Phosphotransferase) domain 1"/>
    <property type="match status" value="1"/>
</dbReference>
<gene>
    <name evidence="35" type="primary">flt4</name>
</gene>
<sequence length="1262" mass="142805">TGKVCSVNLWPTDHSLVAGFSMTPPTIDSTKDQLVIDANDTLTITCRGQLILDWAWPEQSLSKVELSEREGQQLITHSEDQRVLWVRECQGQPGKPYCKTLVLSKSHSNDTGYYRCFYQDIKVIIDGTTAASVYVFVRDTRFEVPCLVSDPELNVTLFSVTKFYELKLFPEDSPLELMQGDVLVLNCTALVEFNTGVEFKWTFPGQKVNQRDMSDSPVRQIMDQATEATSILTIPNVNINDSGVYTCFANSVENSLERSMLVIVYEEPFISLDYRNGSVVEANIGQKSVKLSVRVSAFPTPHVCRYKNKTLITRRFSRFKSQDHHLEIRDVRKEDAGDYTLVLKNTVTEKKLRFILIVNVPPQIHEKEAAAPTNPYRMGSRQTLTCTATGYPPPTSISWQWRPWSPCVFFLTKQLSSMHGRIEARRGQRDKAPECQDWTDLDLEHTVNVIDSMDTWLESVDGRLKTVGRVVIRNANVSAMYKCSAENKVGKDERLIYFYVTTIPEGFGIEVENTEEPLELDAVRLKCSADNYTYENLRWYRLDPQAVPPEDCKSLHKFAQALSGELSFQVAHNNWVLELAFPSLQLQDEGNYVCEVQNRRSGEKHCLRKYLPVKALEAPRFQHNPTNQTVNVSASLQMECDVEGTPSPKLSWFKDNQPLHLVSGILLQDSNRTLSIQRVREEDAGLYTCTACNQRGCIHSSATVSVIGSDDGTNVEIVILIGTGVIAIFFWVLLILIFCNVKRVNPADIKTSYLSIIMDPGEVPLEEQCEYLPYDSSQWEIQRDRLRLGKVLGHGAFGKVIEASIYGSDKKCSFGTVAVKMLKEGATASEHKALMSELKILIHIGNHLNVVNLLGACTKPSGPLMVVVEYCKYGNLSNYLRTKREFFLPYRDRSPKTQSQVRRMIEAGQMELRDRQTHSNINSTKNLRVDDLWKTPLTIEDLICYSFQVARGMEFLASRKCIHRDLAARNILLSENNVVKICDFGLARDIYKDPDYVRKGNARLPLKWMAPESIFDKVYTSQSDVWSFGVLLWEIFSLGASPYPGVQIDEDFCNQLKDGTRMRSPDTASPEIYGIMLACWQGEPRERPTFPALVEILGDLLQDNSLPDVPFNVSQSSSDDGFSQASSRPPSEEELRLPCNTMSARYYNCVPFSGCVMVSSSKTSHSRVKTFEELPMEMTSHKSHHDSQTDSGMVLASEELERLEHKHRGSMMNSTERLISSSSRPLFFTQLSGQTFYNNEYGQLSEDLSDFLSTPDPTLNNL</sequence>
<keyword evidence="23" id="KW-0539">Nucleus</keyword>
<dbReference type="FunFam" id="1.10.510.10:FF:000077">
    <property type="entry name" value="Vascular endothelial growth factor receptor 2"/>
    <property type="match status" value="1"/>
</dbReference>
<dbReference type="PIRSF" id="PIRSF000615">
    <property type="entry name" value="TyrPK_CSF1-R"/>
    <property type="match status" value="1"/>
</dbReference>
<dbReference type="AlphaFoldDB" id="A0A8B9J7H0"/>
<dbReference type="GO" id="GO:0005886">
    <property type="term" value="C:plasma membrane"/>
    <property type="evidence" value="ECO:0007669"/>
    <property type="project" value="UniProtKB-SubCell"/>
</dbReference>
<evidence type="ECO:0000259" key="33">
    <source>
        <dbReference type="PROSITE" id="PS50011"/>
    </source>
</evidence>
<keyword evidence="11 30" id="KW-0812">Transmembrane</keyword>
<evidence type="ECO:0000259" key="34">
    <source>
        <dbReference type="PROSITE" id="PS50835"/>
    </source>
</evidence>
<evidence type="ECO:0000256" key="17">
    <source>
        <dbReference type="ARBA" id="ARBA00022989"/>
    </source>
</evidence>
<evidence type="ECO:0000256" key="25">
    <source>
        <dbReference type="ARBA" id="ARBA00051243"/>
    </source>
</evidence>
<evidence type="ECO:0000256" key="31">
    <source>
        <dbReference type="SAM" id="MobiDB-lite"/>
    </source>
</evidence>
<dbReference type="Pfam" id="PF17988">
    <property type="entry name" value="VEGFR-2_TMD"/>
    <property type="match status" value="1"/>
</dbReference>
<dbReference type="FunFam" id="2.60.40.10:FF:000532">
    <property type="entry name" value="Vascular endothelial growth factor receptor 2"/>
    <property type="match status" value="1"/>
</dbReference>
<dbReference type="InterPro" id="IPR055238">
    <property type="entry name" value="VEGFR1-3_N_Ig-like"/>
</dbReference>
<evidence type="ECO:0000256" key="32">
    <source>
        <dbReference type="SAM" id="Phobius"/>
    </source>
</evidence>
<dbReference type="FunFam" id="2.60.40.10:FF:000143">
    <property type="entry name" value="Vascular endothelial growth factor receptor 3"/>
    <property type="match status" value="1"/>
</dbReference>
<dbReference type="Proteomes" id="UP000694621">
    <property type="component" value="Unplaced"/>
</dbReference>
<dbReference type="GO" id="GO:0043408">
    <property type="term" value="P:regulation of MAPK cascade"/>
    <property type="evidence" value="ECO:0007669"/>
    <property type="project" value="TreeGrafter"/>
</dbReference>
<evidence type="ECO:0000256" key="9">
    <source>
        <dbReference type="ARBA" id="ARBA00022657"/>
    </source>
</evidence>
<keyword evidence="15" id="KW-0418">Kinase</keyword>
<evidence type="ECO:0000256" key="28">
    <source>
        <dbReference type="PIRSR" id="PIRSR000615-3"/>
    </source>
</evidence>